<organism evidence="1 2">
    <name type="scientific">Lactobacillus crispatus</name>
    <dbReference type="NCBI Taxonomy" id="47770"/>
    <lineage>
        <taxon>Bacteria</taxon>
        <taxon>Bacillati</taxon>
        <taxon>Bacillota</taxon>
        <taxon>Bacilli</taxon>
        <taxon>Lactobacillales</taxon>
        <taxon>Lactobacillaceae</taxon>
        <taxon>Lactobacillus</taxon>
    </lineage>
</organism>
<dbReference type="AlphaFoldDB" id="A0AB37DIJ3"/>
<keyword evidence="1" id="KW-0614">Plasmid</keyword>
<protein>
    <submittedName>
        <fullName evidence="1">Uncharacterized protein</fullName>
    </submittedName>
</protein>
<evidence type="ECO:0000313" key="2">
    <source>
        <dbReference type="Proteomes" id="UP000464915"/>
    </source>
</evidence>
<dbReference type="EMBL" id="CP047143">
    <property type="protein sequence ID" value="QHQ69130.1"/>
    <property type="molecule type" value="Genomic_DNA"/>
</dbReference>
<proteinExistence type="predicted"/>
<sequence length="147" mass="16955">MNKLTINYQPEEITKIIKAVNDYNASHNREDMNILVNKLFSNSDSLEIACDGEPTSDNRTDYLLTVVPVWCHDLDTLETADEDDLDDMFNEYFSDSPTIPNSKYESDLMIQVLSHDYQSMTSEVMDLTQFVNEMTANLKYDFQVGEE</sequence>
<gene>
    <name evidence="1" type="ORF">GSR61_11125</name>
</gene>
<evidence type="ECO:0000313" key="1">
    <source>
        <dbReference type="EMBL" id="QHQ69130.1"/>
    </source>
</evidence>
<accession>A0AB37DIJ3</accession>
<dbReference type="RefSeq" id="WP_065989136.1">
    <property type="nucleotide sequence ID" value="NZ_CP047143.1"/>
</dbReference>
<dbReference type="Proteomes" id="UP000464915">
    <property type="component" value="Plasmid unnamed"/>
</dbReference>
<geneLocation type="plasmid" evidence="1 2">
    <name>unnamed</name>
</geneLocation>
<name>A0AB37DIJ3_9LACO</name>
<reference evidence="1 2" key="1">
    <citation type="submission" date="2019-12" db="EMBL/GenBank/DDBJ databases">
        <title>Complete Genome Sequences of Lactobacillus strains, C25 and P38, Isolated from Chicken Cecum.</title>
        <authorList>
            <person name="Hassan H.M."/>
            <person name="Mendoza M."/>
            <person name="Rezvani M."/>
            <person name="Koci M.D."/>
            <person name="Dickey A.N."/>
            <person name="Scholl E.H."/>
        </authorList>
    </citation>
    <scope>NUCLEOTIDE SEQUENCE [LARGE SCALE GENOMIC DNA]</scope>
    <source>
        <strain evidence="1 2">C25</strain>
        <plasmid evidence="1 2">unnamed</plasmid>
    </source>
</reference>